<dbReference type="Proteomes" id="UP000251960">
    <property type="component" value="Chromosome 5"/>
</dbReference>
<evidence type="ECO:0000313" key="1">
    <source>
        <dbReference type="EMBL" id="PWZ24885.1"/>
    </source>
</evidence>
<protein>
    <submittedName>
        <fullName evidence="1">Uncharacterized protein</fullName>
    </submittedName>
</protein>
<proteinExistence type="predicted"/>
<evidence type="ECO:0000313" key="2">
    <source>
        <dbReference type="Proteomes" id="UP000251960"/>
    </source>
</evidence>
<feature type="non-terminal residue" evidence="1">
    <location>
        <position position="1"/>
    </location>
</feature>
<comment type="caution">
    <text evidence="1">The sequence shown here is derived from an EMBL/GenBank/DDBJ whole genome shotgun (WGS) entry which is preliminary data.</text>
</comment>
<gene>
    <name evidence="1" type="ORF">Zm00014a_005056</name>
</gene>
<reference evidence="1 2" key="1">
    <citation type="journal article" date="2018" name="Nat. Genet.">
        <title>Extensive intraspecific gene order and gene structural variations between Mo17 and other maize genomes.</title>
        <authorList>
            <person name="Sun S."/>
            <person name="Zhou Y."/>
            <person name="Chen J."/>
            <person name="Shi J."/>
            <person name="Zhao H."/>
            <person name="Zhao H."/>
            <person name="Song W."/>
            <person name="Zhang M."/>
            <person name="Cui Y."/>
            <person name="Dong X."/>
            <person name="Liu H."/>
            <person name="Ma X."/>
            <person name="Jiao Y."/>
            <person name="Wang B."/>
            <person name="Wei X."/>
            <person name="Stein J.C."/>
            <person name="Glaubitz J.C."/>
            <person name="Lu F."/>
            <person name="Yu G."/>
            <person name="Liang C."/>
            <person name="Fengler K."/>
            <person name="Li B."/>
            <person name="Rafalski A."/>
            <person name="Schnable P.S."/>
            <person name="Ware D.H."/>
            <person name="Buckler E.S."/>
            <person name="Lai J."/>
        </authorList>
    </citation>
    <scope>NUCLEOTIDE SEQUENCE [LARGE SCALE GENOMIC DNA]</scope>
    <source>
        <strain evidence="2">cv. Missouri 17</strain>
        <tissue evidence="1">Seedling</tissue>
    </source>
</reference>
<organism evidence="1 2">
    <name type="scientific">Zea mays</name>
    <name type="common">Maize</name>
    <dbReference type="NCBI Taxonomy" id="4577"/>
    <lineage>
        <taxon>Eukaryota</taxon>
        <taxon>Viridiplantae</taxon>
        <taxon>Streptophyta</taxon>
        <taxon>Embryophyta</taxon>
        <taxon>Tracheophyta</taxon>
        <taxon>Spermatophyta</taxon>
        <taxon>Magnoliopsida</taxon>
        <taxon>Liliopsida</taxon>
        <taxon>Poales</taxon>
        <taxon>Poaceae</taxon>
        <taxon>PACMAD clade</taxon>
        <taxon>Panicoideae</taxon>
        <taxon>Andropogonodae</taxon>
        <taxon>Andropogoneae</taxon>
        <taxon>Tripsacinae</taxon>
        <taxon>Zea</taxon>
    </lineage>
</organism>
<dbReference type="AlphaFoldDB" id="A0A3L6EVM1"/>
<sequence>YLKTLTVGVRLSHGISLRSQSRKLLNPSLTRGADCKMGQRPLPQPPGWATPLSQAKVLPHREVGDFYSSSLKFAPRSQTQDLSAIEAN</sequence>
<accession>A0A3L6EVM1</accession>
<dbReference type="EMBL" id="NCVQ01000006">
    <property type="protein sequence ID" value="PWZ24885.1"/>
    <property type="molecule type" value="Genomic_DNA"/>
</dbReference>
<name>A0A3L6EVM1_MAIZE</name>